<evidence type="ECO:0000313" key="3">
    <source>
        <dbReference type="Proteomes" id="UP001050691"/>
    </source>
</evidence>
<name>A0AAV5A3A1_9AGAM</name>
<dbReference type="InterPro" id="IPR014710">
    <property type="entry name" value="RmlC-like_jellyroll"/>
</dbReference>
<dbReference type="PANTHER" id="PTHR36156:SF2">
    <property type="entry name" value="CUPIN TYPE-2 DOMAIN-CONTAINING PROTEIN"/>
    <property type="match status" value="1"/>
</dbReference>
<dbReference type="InterPro" id="IPR011051">
    <property type="entry name" value="RmlC_Cupin_sf"/>
</dbReference>
<dbReference type="PANTHER" id="PTHR36156">
    <property type="entry name" value="SLR2101 PROTEIN"/>
    <property type="match status" value="1"/>
</dbReference>
<dbReference type="InterPro" id="IPR013096">
    <property type="entry name" value="Cupin_2"/>
</dbReference>
<dbReference type="InterPro" id="IPR047142">
    <property type="entry name" value="OryJ/VirC-like"/>
</dbReference>
<accession>A0AAV5A3A1</accession>
<dbReference type="Pfam" id="PF07883">
    <property type="entry name" value="Cupin_2"/>
    <property type="match status" value="1"/>
</dbReference>
<dbReference type="Proteomes" id="UP001050691">
    <property type="component" value="Unassembled WGS sequence"/>
</dbReference>
<feature type="domain" description="Cupin type-2" evidence="1">
    <location>
        <begin position="127"/>
        <end position="194"/>
    </location>
</feature>
<dbReference type="AlphaFoldDB" id="A0AAV5A3A1"/>
<gene>
    <name evidence="2" type="ORF">Clacol_001308</name>
</gene>
<comment type="caution">
    <text evidence="2">The sequence shown here is derived from an EMBL/GenBank/DDBJ whole genome shotgun (WGS) entry which is preliminary data.</text>
</comment>
<sequence>MLDESTDSVGYFRLVREATNRNREYAANSAHLSHVHIHLFASPMSNATAPQLELFRRVVTGIDEAGQSTVIYDDSKGHILDAPNGVRFQTLWLTDTVPADCSTNTQTDPTLHKGFDVANVEGASVVYVTLPAGVSVPKHKTPSIDFGVVIKGEVELIMESGSPILLKTGRDVVVQRETQHAWYNPHPTDPAIVFFSVVASKQ</sequence>
<dbReference type="EMBL" id="BPWL01000002">
    <property type="protein sequence ID" value="GJJ07108.1"/>
    <property type="molecule type" value="Genomic_DNA"/>
</dbReference>
<organism evidence="2 3">
    <name type="scientific">Clathrus columnatus</name>
    <dbReference type="NCBI Taxonomy" id="1419009"/>
    <lineage>
        <taxon>Eukaryota</taxon>
        <taxon>Fungi</taxon>
        <taxon>Dikarya</taxon>
        <taxon>Basidiomycota</taxon>
        <taxon>Agaricomycotina</taxon>
        <taxon>Agaricomycetes</taxon>
        <taxon>Phallomycetidae</taxon>
        <taxon>Phallales</taxon>
        <taxon>Clathraceae</taxon>
        <taxon>Clathrus</taxon>
    </lineage>
</organism>
<keyword evidence="3" id="KW-1185">Reference proteome</keyword>
<proteinExistence type="predicted"/>
<dbReference type="CDD" id="cd02231">
    <property type="entry name" value="cupin_BLL6423-like"/>
    <property type="match status" value="1"/>
</dbReference>
<evidence type="ECO:0000313" key="2">
    <source>
        <dbReference type="EMBL" id="GJJ07108.1"/>
    </source>
</evidence>
<dbReference type="Gene3D" id="2.60.120.10">
    <property type="entry name" value="Jelly Rolls"/>
    <property type="match status" value="1"/>
</dbReference>
<protein>
    <recommendedName>
        <fullName evidence="1">Cupin type-2 domain-containing protein</fullName>
    </recommendedName>
</protein>
<reference evidence="2" key="1">
    <citation type="submission" date="2021-10" db="EMBL/GenBank/DDBJ databases">
        <title>De novo Genome Assembly of Clathrus columnatus (Basidiomycota, Fungi) Using Illumina and Nanopore Sequence Data.</title>
        <authorList>
            <person name="Ogiso-Tanaka E."/>
            <person name="Itagaki H."/>
            <person name="Hosoya T."/>
            <person name="Hosaka K."/>
        </authorList>
    </citation>
    <scope>NUCLEOTIDE SEQUENCE</scope>
    <source>
        <strain evidence="2">MO-923</strain>
    </source>
</reference>
<evidence type="ECO:0000259" key="1">
    <source>
        <dbReference type="Pfam" id="PF07883"/>
    </source>
</evidence>
<dbReference type="SUPFAM" id="SSF51182">
    <property type="entry name" value="RmlC-like cupins"/>
    <property type="match status" value="1"/>
</dbReference>